<organism evidence="2 3">
    <name type="scientific">Haloarcula quadrata</name>
    <dbReference type="NCBI Taxonomy" id="182779"/>
    <lineage>
        <taxon>Archaea</taxon>
        <taxon>Methanobacteriati</taxon>
        <taxon>Methanobacteriota</taxon>
        <taxon>Stenosarchaea group</taxon>
        <taxon>Halobacteria</taxon>
        <taxon>Halobacteriales</taxon>
        <taxon>Haloarculaceae</taxon>
        <taxon>Haloarcula</taxon>
    </lineage>
</organism>
<accession>A0A495R2T1</accession>
<comment type="caution">
    <text evidence="2">The sequence shown here is derived from an EMBL/GenBank/DDBJ whole genome shotgun (WGS) entry which is preliminary data.</text>
</comment>
<reference evidence="2 3" key="1">
    <citation type="submission" date="2018-10" db="EMBL/GenBank/DDBJ databases">
        <title>Genomic Encyclopedia of Archaeal and Bacterial Type Strains, Phase II (KMG-II): from individual species to whole genera.</title>
        <authorList>
            <person name="Goeker M."/>
        </authorList>
    </citation>
    <scope>NUCLEOTIDE SEQUENCE [LARGE SCALE GENOMIC DNA]</scope>
    <source>
        <strain evidence="2 3">DSM 11927</strain>
    </source>
</reference>
<gene>
    <name evidence="2" type="ORF">BDK61_0709</name>
</gene>
<name>A0A495R2T1_9EURY</name>
<evidence type="ECO:0000313" key="3">
    <source>
        <dbReference type="Proteomes" id="UP000268233"/>
    </source>
</evidence>
<proteinExistence type="predicted"/>
<feature type="region of interest" description="Disordered" evidence="1">
    <location>
        <begin position="1"/>
        <end position="45"/>
    </location>
</feature>
<dbReference type="Proteomes" id="UP000268233">
    <property type="component" value="Unassembled WGS sequence"/>
</dbReference>
<sequence>MVSVLRLSKETRPGMSAHDGTQSSMSGLLHVGGRSNHARSPRGWAGPIATAERLGKCYMHPDSTAL</sequence>
<evidence type="ECO:0000256" key="1">
    <source>
        <dbReference type="SAM" id="MobiDB-lite"/>
    </source>
</evidence>
<dbReference type="EMBL" id="RBWW01000001">
    <property type="protein sequence ID" value="RKS81424.1"/>
    <property type="molecule type" value="Genomic_DNA"/>
</dbReference>
<protein>
    <submittedName>
        <fullName evidence="2">Uncharacterized protein</fullName>
    </submittedName>
</protein>
<dbReference type="AlphaFoldDB" id="A0A495R2T1"/>
<keyword evidence="3" id="KW-1185">Reference proteome</keyword>
<evidence type="ECO:0000313" key="2">
    <source>
        <dbReference type="EMBL" id="RKS81424.1"/>
    </source>
</evidence>